<evidence type="ECO:0000313" key="2">
    <source>
        <dbReference type="EMBL" id="TNN39867.1"/>
    </source>
</evidence>
<dbReference type="Proteomes" id="UP000314294">
    <property type="component" value="Unassembled WGS sequence"/>
</dbReference>
<evidence type="ECO:0000256" key="1">
    <source>
        <dbReference type="SAM" id="MobiDB-lite"/>
    </source>
</evidence>
<name>A0A4Z2FF68_9TELE</name>
<feature type="compositionally biased region" description="Basic and acidic residues" evidence="1">
    <location>
        <begin position="76"/>
        <end position="88"/>
    </location>
</feature>
<gene>
    <name evidence="2" type="ORF">EYF80_049981</name>
</gene>
<sequence length="96" mass="10358">MRRTDDRRLHAKQLGLQPGEQALSAEPGEPSRILEPDNAADTGAEEIQFRKQSGHRPDKGPSVTASAGLWPGLGGRDTRAGRRIEGEKAGVSYNEP</sequence>
<evidence type="ECO:0000313" key="3">
    <source>
        <dbReference type="Proteomes" id="UP000314294"/>
    </source>
</evidence>
<reference evidence="2 3" key="1">
    <citation type="submission" date="2019-03" db="EMBL/GenBank/DDBJ databases">
        <title>First draft genome of Liparis tanakae, snailfish: a comprehensive survey of snailfish specific genes.</title>
        <authorList>
            <person name="Kim W."/>
            <person name="Song I."/>
            <person name="Jeong J.-H."/>
            <person name="Kim D."/>
            <person name="Kim S."/>
            <person name="Ryu S."/>
            <person name="Song J.Y."/>
            <person name="Lee S.K."/>
        </authorList>
    </citation>
    <scope>NUCLEOTIDE SEQUENCE [LARGE SCALE GENOMIC DNA]</scope>
    <source>
        <tissue evidence="2">Muscle</tissue>
    </source>
</reference>
<dbReference type="AlphaFoldDB" id="A0A4Z2FF68"/>
<protein>
    <submittedName>
        <fullName evidence="2">Uncharacterized protein</fullName>
    </submittedName>
</protein>
<organism evidence="2 3">
    <name type="scientific">Liparis tanakae</name>
    <name type="common">Tanaka's snailfish</name>
    <dbReference type="NCBI Taxonomy" id="230148"/>
    <lineage>
        <taxon>Eukaryota</taxon>
        <taxon>Metazoa</taxon>
        <taxon>Chordata</taxon>
        <taxon>Craniata</taxon>
        <taxon>Vertebrata</taxon>
        <taxon>Euteleostomi</taxon>
        <taxon>Actinopterygii</taxon>
        <taxon>Neopterygii</taxon>
        <taxon>Teleostei</taxon>
        <taxon>Neoteleostei</taxon>
        <taxon>Acanthomorphata</taxon>
        <taxon>Eupercaria</taxon>
        <taxon>Perciformes</taxon>
        <taxon>Cottioidei</taxon>
        <taxon>Cottales</taxon>
        <taxon>Liparidae</taxon>
        <taxon>Liparis</taxon>
    </lineage>
</organism>
<accession>A0A4Z2FF68</accession>
<keyword evidence="3" id="KW-1185">Reference proteome</keyword>
<feature type="region of interest" description="Disordered" evidence="1">
    <location>
        <begin position="1"/>
        <end position="96"/>
    </location>
</feature>
<comment type="caution">
    <text evidence="2">The sequence shown here is derived from an EMBL/GenBank/DDBJ whole genome shotgun (WGS) entry which is preliminary data.</text>
</comment>
<proteinExistence type="predicted"/>
<dbReference type="EMBL" id="SRLO01001241">
    <property type="protein sequence ID" value="TNN39867.1"/>
    <property type="molecule type" value="Genomic_DNA"/>
</dbReference>